<dbReference type="EMBL" id="CM029038">
    <property type="protein sequence ID" value="KAG2648919.1"/>
    <property type="molecule type" value="Genomic_DNA"/>
</dbReference>
<organism evidence="2 3">
    <name type="scientific">Panicum virgatum</name>
    <name type="common">Blackwell switchgrass</name>
    <dbReference type="NCBI Taxonomy" id="38727"/>
    <lineage>
        <taxon>Eukaryota</taxon>
        <taxon>Viridiplantae</taxon>
        <taxon>Streptophyta</taxon>
        <taxon>Embryophyta</taxon>
        <taxon>Tracheophyta</taxon>
        <taxon>Spermatophyta</taxon>
        <taxon>Magnoliopsida</taxon>
        <taxon>Liliopsida</taxon>
        <taxon>Poales</taxon>
        <taxon>Poaceae</taxon>
        <taxon>PACMAD clade</taxon>
        <taxon>Panicoideae</taxon>
        <taxon>Panicodae</taxon>
        <taxon>Paniceae</taxon>
        <taxon>Panicinae</taxon>
        <taxon>Panicum</taxon>
        <taxon>Panicum sect. Hiantes</taxon>
    </lineage>
</organism>
<keyword evidence="3" id="KW-1185">Reference proteome</keyword>
<feature type="region of interest" description="Disordered" evidence="1">
    <location>
        <begin position="66"/>
        <end position="89"/>
    </location>
</feature>
<gene>
    <name evidence="2" type="ORF">PVAP13_1NG074100</name>
</gene>
<dbReference type="AlphaFoldDB" id="A0A8T0X077"/>
<dbReference type="Proteomes" id="UP000823388">
    <property type="component" value="Chromosome 1N"/>
</dbReference>
<evidence type="ECO:0000313" key="3">
    <source>
        <dbReference type="Proteomes" id="UP000823388"/>
    </source>
</evidence>
<protein>
    <submittedName>
        <fullName evidence="2">Uncharacterized protein</fullName>
    </submittedName>
</protein>
<evidence type="ECO:0000256" key="1">
    <source>
        <dbReference type="SAM" id="MobiDB-lite"/>
    </source>
</evidence>
<feature type="region of interest" description="Disordered" evidence="1">
    <location>
        <begin position="24"/>
        <end position="49"/>
    </location>
</feature>
<accession>A0A8T0X077</accession>
<comment type="caution">
    <text evidence="2">The sequence shown here is derived from an EMBL/GenBank/DDBJ whole genome shotgun (WGS) entry which is preliminary data.</text>
</comment>
<sequence length="142" mass="15700">MESIYGASVAEHNGMPISLVPPHLPPSPAPPGFVSNQTQSPENAAAALGSAIREETPEETLSRITNGVFRSHESTTTSGGGNYSPPQEDFPLFRRHGCQDMAPRGHISWCTFCLTNYFVSFDHVRNYWNSMSITKHVGVWFY</sequence>
<evidence type="ECO:0000313" key="2">
    <source>
        <dbReference type="EMBL" id="KAG2648919.1"/>
    </source>
</evidence>
<name>A0A8T0X077_PANVG</name>
<proteinExistence type="predicted"/>
<reference evidence="2" key="1">
    <citation type="submission" date="2020-05" db="EMBL/GenBank/DDBJ databases">
        <title>WGS assembly of Panicum virgatum.</title>
        <authorList>
            <person name="Lovell J.T."/>
            <person name="Jenkins J."/>
            <person name="Shu S."/>
            <person name="Juenger T.E."/>
            <person name="Schmutz J."/>
        </authorList>
    </citation>
    <scope>NUCLEOTIDE SEQUENCE</scope>
    <source>
        <strain evidence="2">AP13</strain>
    </source>
</reference>